<dbReference type="Proteomes" id="UP000094271">
    <property type="component" value="Unassembled WGS sequence"/>
</dbReference>
<dbReference type="PROSITE" id="PS50943">
    <property type="entry name" value="HTH_CROC1"/>
    <property type="match status" value="1"/>
</dbReference>
<sequence length="101" mass="11050">MINGLPEKLRSLRLNYNYSQKKLASMLGVSPSLISSYETGERMPSLENLKALAQLYHCSSDYLLGLTAQSSPAVIDVSVLTPEQIAAVHTLIEGISEKNKI</sequence>
<reference evidence="5 8" key="2">
    <citation type="submission" date="2016-08" db="EMBL/GenBank/DDBJ databases">
        <title>Characterization of Isolates of Eisenbergiella tayi Derived from Blood Cultures, Using Whole Genome Sequencing.</title>
        <authorList>
            <person name="Bernier A.-M."/>
            <person name="Burdz T."/>
            <person name="Wiebe D."/>
            <person name="Bernard K."/>
        </authorList>
    </citation>
    <scope>NUCLEOTIDE SEQUENCE [LARGE SCALE GENOMIC DNA]</scope>
    <source>
        <strain evidence="5 8">NML120146</strain>
    </source>
</reference>
<dbReference type="PANTHER" id="PTHR46558">
    <property type="entry name" value="TRACRIPTIONAL REGULATORY PROTEIN-RELATED-RELATED"/>
    <property type="match status" value="1"/>
</dbReference>
<name>A0A1E3A5V9_9FIRM</name>
<keyword evidence="1" id="KW-0238">DNA-binding</keyword>
<evidence type="ECO:0000256" key="1">
    <source>
        <dbReference type="ARBA" id="ARBA00023125"/>
    </source>
</evidence>
<dbReference type="EMBL" id="MEHA01000049">
    <property type="protein sequence ID" value="ODR37576.1"/>
    <property type="molecule type" value="Genomic_DNA"/>
</dbReference>
<dbReference type="RefSeq" id="WP_069154348.1">
    <property type="nucleotide sequence ID" value="NZ_JAQCZP010000059.1"/>
</dbReference>
<comment type="caution">
    <text evidence="3">The sequence shown here is derived from an EMBL/GenBank/DDBJ whole genome shotgun (WGS) entry which is preliminary data.</text>
</comment>
<protein>
    <submittedName>
        <fullName evidence="3">HTH-type transcriptional regulator ImmR</fullName>
    </submittedName>
</protein>
<dbReference type="GO" id="GO:0003677">
    <property type="term" value="F:DNA binding"/>
    <property type="evidence" value="ECO:0007669"/>
    <property type="project" value="UniProtKB-KW"/>
</dbReference>
<dbReference type="CDD" id="cd00093">
    <property type="entry name" value="HTH_XRE"/>
    <property type="match status" value="1"/>
</dbReference>
<dbReference type="Proteomes" id="UP000094067">
    <property type="component" value="Unassembled WGS sequence"/>
</dbReference>
<evidence type="ECO:0000259" key="2">
    <source>
        <dbReference type="PROSITE" id="PS50943"/>
    </source>
</evidence>
<dbReference type="InterPro" id="IPR001387">
    <property type="entry name" value="Cro/C1-type_HTH"/>
</dbReference>
<accession>A0A1E3A5V9</accession>
<dbReference type="EMBL" id="MCGH01000003">
    <property type="protein sequence ID" value="ODM04108.1"/>
    <property type="molecule type" value="Genomic_DNA"/>
</dbReference>
<dbReference type="SUPFAM" id="SSF47413">
    <property type="entry name" value="lambda repressor-like DNA-binding domains"/>
    <property type="match status" value="1"/>
</dbReference>
<proteinExistence type="predicted"/>
<dbReference type="Gene3D" id="1.10.260.40">
    <property type="entry name" value="lambda repressor-like DNA-binding domains"/>
    <property type="match status" value="1"/>
</dbReference>
<gene>
    <name evidence="3" type="primary">immR_8</name>
    <name evidence="4" type="ORF">BEI59_34975</name>
    <name evidence="3" type="ORF">BEI61_04912</name>
    <name evidence="5" type="ORF">BEI63_24355</name>
</gene>
<reference evidence="3 6" key="1">
    <citation type="submission" date="2016-07" db="EMBL/GenBank/DDBJ databases">
        <title>Characterization of isolates of Eisenbergiella tayi derived from blood cultures, using whole genome sequencing.</title>
        <authorList>
            <person name="Burdz T."/>
            <person name="Wiebe D."/>
            <person name="Huynh C."/>
            <person name="Bernard K."/>
        </authorList>
    </citation>
    <scope>NUCLEOTIDE SEQUENCE [LARGE SCALE GENOMIC DNA]</scope>
    <source>
        <strain evidence="3 6">NML 110608</strain>
    </source>
</reference>
<dbReference type="InterPro" id="IPR010982">
    <property type="entry name" value="Lambda_DNA-bd_dom_sf"/>
</dbReference>
<keyword evidence="8" id="KW-1185">Reference proteome</keyword>
<evidence type="ECO:0000313" key="5">
    <source>
        <dbReference type="EMBL" id="ODR49530.1"/>
    </source>
</evidence>
<reference evidence="4 7" key="3">
    <citation type="submission" date="2016-08" db="EMBL/GenBank/DDBJ databases">
        <authorList>
            <person name="Seilhamer J.J."/>
        </authorList>
    </citation>
    <scope>NUCLEOTIDE SEQUENCE [LARGE SCALE GENOMIC DNA]</scope>
    <source>
        <strain evidence="4 7">NML150140-1</strain>
    </source>
</reference>
<dbReference type="PANTHER" id="PTHR46558:SF11">
    <property type="entry name" value="HTH-TYPE TRANSCRIPTIONAL REGULATOR XRE"/>
    <property type="match status" value="1"/>
</dbReference>
<dbReference type="AlphaFoldDB" id="A0A1E3A5V9"/>
<evidence type="ECO:0000313" key="6">
    <source>
        <dbReference type="Proteomes" id="UP000094067"/>
    </source>
</evidence>
<dbReference type="EMBL" id="MEHD01000037">
    <property type="protein sequence ID" value="ODR49530.1"/>
    <property type="molecule type" value="Genomic_DNA"/>
</dbReference>
<feature type="domain" description="HTH cro/C1-type" evidence="2">
    <location>
        <begin position="9"/>
        <end position="63"/>
    </location>
</feature>
<evidence type="ECO:0000313" key="3">
    <source>
        <dbReference type="EMBL" id="ODM04108.1"/>
    </source>
</evidence>
<evidence type="ECO:0000313" key="8">
    <source>
        <dbReference type="Proteomes" id="UP000094869"/>
    </source>
</evidence>
<dbReference type="Pfam" id="PF01381">
    <property type="entry name" value="HTH_3"/>
    <property type="match status" value="1"/>
</dbReference>
<dbReference type="SMART" id="SM00530">
    <property type="entry name" value="HTH_XRE"/>
    <property type="match status" value="1"/>
</dbReference>
<evidence type="ECO:0000313" key="4">
    <source>
        <dbReference type="EMBL" id="ODR37576.1"/>
    </source>
</evidence>
<dbReference type="OrthoDB" id="9812239at2"/>
<dbReference type="Proteomes" id="UP000094869">
    <property type="component" value="Unassembled WGS sequence"/>
</dbReference>
<organism evidence="3 6">
    <name type="scientific">Eisenbergiella tayi</name>
    <dbReference type="NCBI Taxonomy" id="1432052"/>
    <lineage>
        <taxon>Bacteria</taxon>
        <taxon>Bacillati</taxon>
        <taxon>Bacillota</taxon>
        <taxon>Clostridia</taxon>
        <taxon>Lachnospirales</taxon>
        <taxon>Lachnospiraceae</taxon>
        <taxon>Eisenbergiella</taxon>
    </lineage>
</organism>
<evidence type="ECO:0000313" key="7">
    <source>
        <dbReference type="Proteomes" id="UP000094271"/>
    </source>
</evidence>